<gene>
    <name evidence="2" type="ordered locus">Isova_1689</name>
</gene>
<evidence type="ECO:0000259" key="1">
    <source>
        <dbReference type="PROSITE" id="PS50801"/>
    </source>
</evidence>
<evidence type="ECO:0000313" key="2">
    <source>
        <dbReference type="EMBL" id="AEG44441.1"/>
    </source>
</evidence>
<protein>
    <recommendedName>
        <fullName evidence="1">STAS domain-containing protein</fullName>
    </recommendedName>
</protein>
<keyword evidence="3" id="KW-1185">Reference proteome</keyword>
<dbReference type="InterPro" id="IPR058548">
    <property type="entry name" value="MlaB-like_STAS"/>
</dbReference>
<dbReference type="InterPro" id="IPR036513">
    <property type="entry name" value="STAS_dom_sf"/>
</dbReference>
<dbReference type="Pfam" id="PF13466">
    <property type="entry name" value="STAS_2"/>
    <property type="match status" value="1"/>
</dbReference>
<evidence type="ECO:0000313" key="3">
    <source>
        <dbReference type="Proteomes" id="UP000009236"/>
    </source>
</evidence>
<name>F6FVL4_ISOV2</name>
<proteinExistence type="predicted"/>
<dbReference type="PROSITE" id="PS50801">
    <property type="entry name" value="STAS"/>
    <property type="match status" value="1"/>
</dbReference>
<dbReference type="AlphaFoldDB" id="F6FVL4"/>
<organism evidence="3">
    <name type="scientific">Isoptericola variabilis (strain 225)</name>
    <dbReference type="NCBI Taxonomy" id="743718"/>
    <lineage>
        <taxon>Bacteria</taxon>
        <taxon>Bacillati</taxon>
        <taxon>Actinomycetota</taxon>
        <taxon>Actinomycetes</taxon>
        <taxon>Micrococcales</taxon>
        <taxon>Promicromonosporaceae</taxon>
        <taxon>Isoptericola</taxon>
    </lineage>
</organism>
<dbReference type="SUPFAM" id="SSF52091">
    <property type="entry name" value="SpoIIaa-like"/>
    <property type="match status" value="1"/>
</dbReference>
<feature type="domain" description="STAS" evidence="1">
    <location>
        <begin position="17"/>
        <end position="118"/>
    </location>
</feature>
<dbReference type="Proteomes" id="UP000009236">
    <property type="component" value="Chromosome"/>
</dbReference>
<dbReference type="RefSeq" id="WP_013838833.1">
    <property type="nucleotide sequence ID" value="NC_015588.1"/>
</dbReference>
<dbReference type="CDD" id="cd07043">
    <property type="entry name" value="STAS_anti-anti-sigma_factors"/>
    <property type="match status" value="1"/>
</dbReference>
<dbReference type="InterPro" id="IPR002645">
    <property type="entry name" value="STAS_dom"/>
</dbReference>
<dbReference type="KEGG" id="iva:Isova_1689"/>
<dbReference type="eggNOG" id="COG1366">
    <property type="taxonomic scope" value="Bacteria"/>
</dbReference>
<accession>F6FVL4</accession>
<dbReference type="Gene3D" id="3.30.750.24">
    <property type="entry name" value="STAS domain"/>
    <property type="match status" value="1"/>
</dbReference>
<dbReference type="STRING" id="743718.Isova_1689"/>
<dbReference type="HOGENOM" id="CLU_167495_0_0_11"/>
<reference evidence="2 3" key="1">
    <citation type="submission" date="2011-05" db="EMBL/GenBank/DDBJ databases">
        <title>Complete sequence of Isoptericola variabilis 225.</title>
        <authorList>
            <consortium name="US DOE Joint Genome Institute"/>
            <person name="Lucas S."/>
            <person name="Han J."/>
            <person name="Lapidus A."/>
            <person name="Cheng J.-F."/>
            <person name="Goodwin L."/>
            <person name="Pitluck S."/>
            <person name="Peters L."/>
            <person name="Mikhailova N."/>
            <person name="Zeytun A."/>
            <person name="Han C."/>
            <person name="Tapia R."/>
            <person name="Land M."/>
            <person name="Hauser L."/>
            <person name="Kyrpides N."/>
            <person name="Ivanova N."/>
            <person name="Pagani I."/>
            <person name="Siebers A."/>
            <person name="Allgaier M."/>
            <person name="Thelen M."/>
            <person name="Hugenholtz P."/>
            <person name="Gladden J."/>
            <person name="Woyke T."/>
        </authorList>
    </citation>
    <scope>NUCLEOTIDE SEQUENCE [LARGE SCALE GENOMIC DNA]</scope>
    <source>
        <strain evidence="3">225</strain>
    </source>
</reference>
<sequence length="118" mass="12952">MTGAAPRPCERETGMRQRGDVHVEQGGALWVMEGEIDNAVRERREAQLRDAAAGRRITVDLTRVTFMDSGGLRLLYHAAEHSPEPPVLRGVPHHVAERLDVAGATTMFVVVPRESSQG</sequence>
<dbReference type="EMBL" id="CP002810">
    <property type="protein sequence ID" value="AEG44441.1"/>
    <property type="molecule type" value="Genomic_DNA"/>
</dbReference>